<name>A0A2N5ZJ08_MUIH1</name>
<evidence type="ECO:0000313" key="6">
    <source>
        <dbReference type="Proteomes" id="UP000234857"/>
    </source>
</evidence>
<evidence type="ECO:0000256" key="2">
    <source>
        <dbReference type="ARBA" id="ARBA00022679"/>
    </source>
</evidence>
<accession>A0A2N5ZJ08</accession>
<comment type="similarity">
    <text evidence="1">Belongs to the transferase hexapeptide repeat family.</text>
</comment>
<dbReference type="CDD" id="cd03354">
    <property type="entry name" value="LbH_SAT"/>
    <property type="match status" value="1"/>
</dbReference>
<keyword evidence="2 5" id="KW-0808">Transferase</keyword>
<dbReference type="AlphaFoldDB" id="A0A2N5ZJ08"/>
<dbReference type="SUPFAM" id="SSF51161">
    <property type="entry name" value="Trimeric LpxA-like enzymes"/>
    <property type="match status" value="1"/>
</dbReference>
<organism evidence="5 6">
    <name type="scientific">Muiribacterium halophilum</name>
    <dbReference type="NCBI Taxonomy" id="2053465"/>
    <lineage>
        <taxon>Bacteria</taxon>
        <taxon>Candidatus Muiribacteriota</taxon>
        <taxon>Candidatus Muiribacteriia</taxon>
        <taxon>Candidatus Muiribacteriales</taxon>
        <taxon>Candidatus Muiribacteriaceae</taxon>
        <taxon>Candidatus Muiribacterium</taxon>
    </lineage>
</organism>
<protein>
    <submittedName>
        <fullName evidence="5">Serine acetyltransferase</fullName>
    </submittedName>
</protein>
<sequence>MSKIFSKQKTLFEKIFSLLFSAGVQALFLYRISHIFACSRIFRKFRLHTLFYRLNQFFCNADISPTARLGNNIWLPHPGGIVIGGTSVIGDNVTIMQNVTLGTRRINSSKNRHPVIKNDVFIGANAVLLGNIKVGKGAVIGAGTIVLKDVPSNEKVFGVYK</sequence>
<dbReference type="GO" id="GO:0006535">
    <property type="term" value="P:cysteine biosynthetic process from serine"/>
    <property type="evidence" value="ECO:0007669"/>
    <property type="project" value="InterPro"/>
</dbReference>
<proteinExistence type="inferred from homology"/>
<dbReference type="PROSITE" id="PS00101">
    <property type="entry name" value="HEXAPEP_TRANSFERASES"/>
    <property type="match status" value="1"/>
</dbReference>
<reference evidence="5 6" key="1">
    <citation type="submission" date="2017-11" db="EMBL/GenBank/DDBJ databases">
        <title>Genome-resolved metagenomics identifies genetic mobility, metabolic interactions, and unexpected diversity in perchlorate-reducing communities.</title>
        <authorList>
            <person name="Barnum T.P."/>
            <person name="Figueroa I.A."/>
            <person name="Carlstrom C.I."/>
            <person name="Lucas L.N."/>
            <person name="Engelbrektson A.L."/>
            <person name="Coates J.D."/>
        </authorList>
    </citation>
    <scope>NUCLEOTIDE SEQUENCE [LARGE SCALE GENOMIC DNA]</scope>
    <source>
        <strain evidence="5">BM706</strain>
    </source>
</reference>
<dbReference type="InterPro" id="IPR018357">
    <property type="entry name" value="Hexapep_transf_CS"/>
</dbReference>
<gene>
    <name evidence="5" type="ORF">C0601_04050</name>
</gene>
<evidence type="ECO:0000256" key="4">
    <source>
        <dbReference type="ARBA" id="ARBA00023315"/>
    </source>
</evidence>
<dbReference type="Pfam" id="PF00132">
    <property type="entry name" value="Hexapep"/>
    <property type="match status" value="1"/>
</dbReference>
<dbReference type="EMBL" id="PKTG01000054">
    <property type="protein sequence ID" value="PLX18680.1"/>
    <property type="molecule type" value="Genomic_DNA"/>
</dbReference>
<dbReference type="InterPro" id="IPR045304">
    <property type="entry name" value="LbH_SAT"/>
</dbReference>
<dbReference type="InterPro" id="IPR005881">
    <property type="entry name" value="Ser_O-AcTrfase"/>
</dbReference>
<evidence type="ECO:0000313" key="5">
    <source>
        <dbReference type="EMBL" id="PLX18680.1"/>
    </source>
</evidence>
<evidence type="ECO:0000256" key="1">
    <source>
        <dbReference type="ARBA" id="ARBA00007274"/>
    </source>
</evidence>
<evidence type="ECO:0000256" key="3">
    <source>
        <dbReference type="ARBA" id="ARBA00022737"/>
    </source>
</evidence>
<dbReference type="Gene3D" id="2.160.10.10">
    <property type="entry name" value="Hexapeptide repeat proteins"/>
    <property type="match status" value="1"/>
</dbReference>
<dbReference type="GO" id="GO:0009001">
    <property type="term" value="F:serine O-acetyltransferase activity"/>
    <property type="evidence" value="ECO:0007669"/>
    <property type="project" value="InterPro"/>
</dbReference>
<dbReference type="PANTHER" id="PTHR42811">
    <property type="entry name" value="SERINE ACETYLTRANSFERASE"/>
    <property type="match status" value="1"/>
</dbReference>
<comment type="caution">
    <text evidence="5">The sequence shown here is derived from an EMBL/GenBank/DDBJ whole genome shotgun (WGS) entry which is preliminary data.</text>
</comment>
<dbReference type="InterPro" id="IPR011004">
    <property type="entry name" value="Trimer_LpxA-like_sf"/>
</dbReference>
<dbReference type="Proteomes" id="UP000234857">
    <property type="component" value="Unassembled WGS sequence"/>
</dbReference>
<dbReference type="GO" id="GO:0005737">
    <property type="term" value="C:cytoplasm"/>
    <property type="evidence" value="ECO:0007669"/>
    <property type="project" value="InterPro"/>
</dbReference>
<dbReference type="PIRSF" id="PIRSF000441">
    <property type="entry name" value="CysE"/>
    <property type="match status" value="1"/>
</dbReference>
<keyword evidence="4" id="KW-0012">Acyltransferase</keyword>
<dbReference type="InterPro" id="IPR001451">
    <property type="entry name" value="Hexapep"/>
</dbReference>
<keyword evidence="3" id="KW-0677">Repeat</keyword>